<dbReference type="RefSeq" id="XP_040689994.1">
    <property type="nucleotide sequence ID" value="XM_040827833.1"/>
</dbReference>
<accession>A0A1L9RNB1</accession>
<gene>
    <name evidence="2" type="ORF">ASPWEDRAFT_106727</name>
</gene>
<sequence length="478" mass="54483">MANYAIAIATFLSAAFLYSLANRHHPEHAPYIPATGGNAPLKGVVNEKEQHNNTPCYVDTDLIKTLGYEYAGYARWEIAVVQTDNFSGFEKKLDLPVPSEYQVLKLNSPERKLALPAEYCTSNAVIEAPIPPRSRVDASSLVFGVSTSLERLDESLDAFAHWAAGTNTRIIALVDSQDHWSRVQRRAARMGINLTIIKSSEDTLDRYFSLTRILLQNRESADWGVIIDDDTFFPSMSNLINELKHYDPSKSWYIGAPTENFAQMSMFSYMAYGGAGVFLSMPLLEQMDESFDECYAWKDDGGDKRVARCVYMHTDTKLTWDHGLFQLDLWEASGFYESGRRLPLSIHHWKSWFHTDVVGMGKVASICGDNCQLNRWRISDEWFLINGFSIIQHSYPVSDKDLLAMEQTWDPSPWAREEGYTYSLGPLRPMDEQKISFRLKTATEDGNRVRQIYVLEPPEGNPDPPRVLEIVWRVMNQE</sequence>
<dbReference type="EMBL" id="KV878211">
    <property type="protein sequence ID" value="OJJ36318.1"/>
    <property type="molecule type" value="Genomic_DNA"/>
</dbReference>
<dbReference type="STRING" id="1073089.A0A1L9RNB1"/>
<evidence type="ECO:0008006" key="4">
    <source>
        <dbReference type="Google" id="ProtNLM"/>
    </source>
</evidence>
<dbReference type="GeneID" id="63743681"/>
<keyword evidence="1" id="KW-0732">Signal</keyword>
<dbReference type="PANTHER" id="PTHR10811">
    <property type="entry name" value="FRINGE-RELATED"/>
    <property type="match status" value="1"/>
</dbReference>
<feature type="signal peptide" evidence="1">
    <location>
        <begin position="1"/>
        <end position="21"/>
    </location>
</feature>
<keyword evidence="3" id="KW-1185">Reference proteome</keyword>
<dbReference type="AlphaFoldDB" id="A0A1L9RNB1"/>
<dbReference type="Pfam" id="PF04646">
    <property type="entry name" value="DUF604"/>
    <property type="match status" value="1"/>
</dbReference>
<protein>
    <recommendedName>
        <fullName evidence="4">Glycosyltransferase family 31 protein</fullName>
    </recommendedName>
</protein>
<feature type="chain" id="PRO_5012137609" description="Glycosyltransferase family 31 protein" evidence="1">
    <location>
        <begin position="22"/>
        <end position="478"/>
    </location>
</feature>
<organism evidence="2 3">
    <name type="scientific">Aspergillus wentii DTO 134E9</name>
    <dbReference type="NCBI Taxonomy" id="1073089"/>
    <lineage>
        <taxon>Eukaryota</taxon>
        <taxon>Fungi</taxon>
        <taxon>Dikarya</taxon>
        <taxon>Ascomycota</taxon>
        <taxon>Pezizomycotina</taxon>
        <taxon>Eurotiomycetes</taxon>
        <taxon>Eurotiomycetidae</taxon>
        <taxon>Eurotiales</taxon>
        <taxon>Aspergillaceae</taxon>
        <taxon>Aspergillus</taxon>
        <taxon>Aspergillus subgen. Cremei</taxon>
    </lineage>
</organism>
<evidence type="ECO:0000313" key="2">
    <source>
        <dbReference type="EMBL" id="OJJ36318.1"/>
    </source>
</evidence>
<reference evidence="3" key="1">
    <citation type="journal article" date="2017" name="Genome Biol.">
        <title>Comparative genomics reveals high biological diversity and specific adaptations in the industrially and medically important fungal genus Aspergillus.</title>
        <authorList>
            <person name="de Vries R.P."/>
            <person name="Riley R."/>
            <person name="Wiebenga A."/>
            <person name="Aguilar-Osorio G."/>
            <person name="Amillis S."/>
            <person name="Uchima C.A."/>
            <person name="Anderluh G."/>
            <person name="Asadollahi M."/>
            <person name="Askin M."/>
            <person name="Barry K."/>
            <person name="Battaglia E."/>
            <person name="Bayram O."/>
            <person name="Benocci T."/>
            <person name="Braus-Stromeyer S.A."/>
            <person name="Caldana C."/>
            <person name="Canovas D."/>
            <person name="Cerqueira G.C."/>
            <person name="Chen F."/>
            <person name="Chen W."/>
            <person name="Choi C."/>
            <person name="Clum A."/>
            <person name="Dos Santos R.A."/>
            <person name="Damasio A.R."/>
            <person name="Diallinas G."/>
            <person name="Emri T."/>
            <person name="Fekete E."/>
            <person name="Flipphi M."/>
            <person name="Freyberg S."/>
            <person name="Gallo A."/>
            <person name="Gournas C."/>
            <person name="Habgood R."/>
            <person name="Hainaut M."/>
            <person name="Harispe M.L."/>
            <person name="Henrissat B."/>
            <person name="Hilden K.S."/>
            <person name="Hope R."/>
            <person name="Hossain A."/>
            <person name="Karabika E."/>
            <person name="Karaffa L."/>
            <person name="Karanyi Z."/>
            <person name="Krasevec N."/>
            <person name="Kuo A."/>
            <person name="Kusch H."/>
            <person name="LaButti K."/>
            <person name="Lagendijk E.L."/>
            <person name="Lapidus A."/>
            <person name="Levasseur A."/>
            <person name="Lindquist E."/>
            <person name="Lipzen A."/>
            <person name="Logrieco A.F."/>
            <person name="MacCabe A."/>
            <person name="Maekelae M.R."/>
            <person name="Malavazi I."/>
            <person name="Melin P."/>
            <person name="Meyer V."/>
            <person name="Mielnichuk N."/>
            <person name="Miskei M."/>
            <person name="Molnar A.P."/>
            <person name="Mule G."/>
            <person name="Ngan C.Y."/>
            <person name="Orejas M."/>
            <person name="Orosz E."/>
            <person name="Ouedraogo J.P."/>
            <person name="Overkamp K.M."/>
            <person name="Park H.-S."/>
            <person name="Perrone G."/>
            <person name="Piumi F."/>
            <person name="Punt P.J."/>
            <person name="Ram A.F."/>
            <person name="Ramon A."/>
            <person name="Rauscher S."/>
            <person name="Record E."/>
            <person name="Riano-Pachon D.M."/>
            <person name="Robert V."/>
            <person name="Roehrig J."/>
            <person name="Ruller R."/>
            <person name="Salamov A."/>
            <person name="Salih N.S."/>
            <person name="Samson R.A."/>
            <person name="Sandor E."/>
            <person name="Sanguinetti M."/>
            <person name="Schuetze T."/>
            <person name="Sepcic K."/>
            <person name="Shelest E."/>
            <person name="Sherlock G."/>
            <person name="Sophianopoulou V."/>
            <person name="Squina F.M."/>
            <person name="Sun H."/>
            <person name="Susca A."/>
            <person name="Todd R.B."/>
            <person name="Tsang A."/>
            <person name="Unkles S.E."/>
            <person name="van de Wiele N."/>
            <person name="van Rossen-Uffink D."/>
            <person name="Oliveira J.V."/>
            <person name="Vesth T.C."/>
            <person name="Visser J."/>
            <person name="Yu J.-H."/>
            <person name="Zhou M."/>
            <person name="Andersen M.R."/>
            <person name="Archer D.B."/>
            <person name="Baker S.E."/>
            <person name="Benoit I."/>
            <person name="Brakhage A.A."/>
            <person name="Braus G.H."/>
            <person name="Fischer R."/>
            <person name="Frisvad J.C."/>
            <person name="Goldman G.H."/>
            <person name="Houbraken J."/>
            <person name="Oakley B."/>
            <person name="Pocsi I."/>
            <person name="Scazzocchio C."/>
            <person name="Seiboth B."/>
            <person name="vanKuyk P.A."/>
            <person name="Wortman J."/>
            <person name="Dyer P.S."/>
            <person name="Grigoriev I.V."/>
        </authorList>
    </citation>
    <scope>NUCLEOTIDE SEQUENCE [LARGE SCALE GENOMIC DNA]</scope>
    <source>
        <strain evidence="3">DTO 134E9</strain>
    </source>
</reference>
<name>A0A1L9RNB1_ASPWE</name>
<dbReference type="OrthoDB" id="414175at2759"/>
<evidence type="ECO:0000256" key="1">
    <source>
        <dbReference type="SAM" id="SignalP"/>
    </source>
</evidence>
<evidence type="ECO:0000313" key="3">
    <source>
        <dbReference type="Proteomes" id="UP000184383"/>
    </source>
</evidence>
<dbReference type="VEuPathDB" id="FungiDB:ASPWEDRAFT_106727"/>
<dbReference type="InterPro" id="IPR006740">
    <property type="entry name" value="DUF604"/>
</dbReference>
<dbReference type="Proteomes" id="UP000184383">
    <property type="component" value="Unassembled WGS sequence"/>
</dbReference>
<dbReference type="Gene3D" id="3.90.550.50">
    <property type="match status" value="1"/>
</dbReference>
<proteinExistence type="predicted"/>